<gene>
    <name evidence="2" type="ORF">VKT23_015248</name>
</gene>
<feature type="compositionally biased region" description="Pro residues" evidence="1">
    <location>
        <begin position="14"/>
        <end position="25"/>
    </location>
</feature>
<feature type="region of interest" description="Disordered" evidence="1">
    <location>
        <begin position="1"/>
        <end position="63"/>
    </location>
</feature>
<proteinExistence type="predicted"/>
<name>A0ABR1IYN9_9AGAR</name>
<feature type="compositionally biased region" description="Polar residues" evidence="1">
    <location>
        <begin position="80"/>
        <end position="89"/>
    </location>
</feature>
<evidence type="ECO:0000256" key="1">
    <source>
        <dbReference type="SAM" id="MobiDB-lite"/>
    </source>
</evidence>
<dbReference type="EMBL" id="JBANRG010000050">
    <property type="protein sequence ID" value="KAK7444570.1"/>
    <property type="molecule type" value="Genomic_DNA"/>
</dbReference>
<protein>
    <submittedName>
        <fullName evidence="2">Uncharacterized protein</fullName>
    </submittedName>
</protein>
<evidence type="ECO:0000313" key="2">
    <source>
        <dbReference type="EMBL" id="KAK7444570.1"/>
    </source>
</evidence>
<dbReference type="Proteomes" id="UP001498398">
    <property type="component" value="Unassembled WGS sequence"/>
</dbReference>
<accession>A0ABR1IYN9</accession>
<sequence length="125" mass="14288">MIQTQNFDQTPDPFQHPPHRYPPSAPRRRRIIRRDTHYPEGGRATAFFNTEENPDQFEDMHRSEAEYESGIRDFFTEVSSPQPSIQESHVNAVAGPSRIARPSTPSDWSLSYADSPNASHHQSPT</sequence>
<comment type="caution">
    <text evidence="2">The sequence shown here is derived from an EMBL/GenBank/DDBJ whole genome shotgun (WGS) entry which is preliminary data.</text>
</comment>
<feature type="region of interest" description="Disordered" evidence="1">
    <location>
        <begin position="80"/>
        <end position="125"/>
    </location>
</feature>
<reference evidence="2 3" key="1">
    <citation type="submission" date="2024-01" db="EMBL/GenBank/DDBJ databases">
        <title>A draft genome for the cacao thread blight pathogen Marasmiellus scandens.</title>
        <authorList>
            <person name="Baruah I.K."/>
            <person name="Leung J."/>
            <person name="Bukari Y."/>
            <person name="Amoako-Attah I."/>
            <person name="Meinhardt L.W."/>
            <person name="Bailey B.A."/>
            <person name="Cohen S.P."/>
        </authorList>
    </citation>
    <scope>NUCLEOTIDE SEQUENCE [LARGE SCALE GENOMIC DNA]</scope>
    <source>
        <strain evidence="2 3">GH-19</strain>
    </source>
</reference>
<keyword evidence="3" id="KW-1185">Reference proteome</keyword>
<organism evidence="2 3">
    <name type="scientific">Marasmiellus scandens</name>
    <dbReference type="NCBI Taxonomy" id="2682957"/>
    <lineage>
        <taxon>Eukaryota</taxon>
        <taxon>Fungi</taxon>
        <taxon>Dikarya</taxon>
        <taxon>Basidiomycota</taxon>
        <taxon>Agaricomycotina</taxon>
        <taxon>Agaricomycetes</taxon>
        <taxon>Agaricomycetidae</taxon>
        <taxon>Agaricales</taxon>
        <taxon>Marasmiineae</taxon>
        <taxon>Omphalotaceae</taxon>
        <taxon>Marasmiellus</taxon>
    </lineage>
</organism>
<evidence type="ECO:0000313" key="3">
    <source>
        <dbReference type="Proteomes" id="UP001498398"/>
    </source>
</evidence>
<feature type="compositionally biased region" description="Polar residues" evidence="1">
    <location>
        <begin position="103"/>
        <end position="125"/>
    </location>
</feature>